<evidence type="ECO:0000256" key="2">
    <source>
        <dbReference type="ARBA" id="ARBA00022475"/>
    </source>
</evidence>
<proteinExistence type="predicted"/>
<keyword evidence="4 6" id="KW-1133">Transmembrane helix</keyword>
<keyword evidence="2" id="KW-1003">Cell membrane</keyword>
<reference evidence="7" key="2">
    <citation type="journal article" date="2024" name="Antonie Van Leeuwenhoek">
        <title>Roseihalotalea indica gen. nov., sp. nov., a halophilic Bacteroidetes from mesopelagic Southwest Indian Ocean with higher carbohydrate metabolic potential.</title>
        <authorList>
            <person name="Chen B."/>
            <person name="Zhang M."/>
            <person name="Lin D."/>
            <person name="Ye J."/>
            <person name="Tang K."/>
        </authorList>
    </citation>
    <scope>NUCLEOTIDE SEQUENCE</scope>
    <source>
        <strain evidence="7">TK19036</strain>
    </source>
</reference>
<dbReference type="InterPro" id="IPR000537">
    <property type="entry name" value="UbiA_prenyltransferase"/>
</dbReference>
<dbReference type="EC" id="2.4.2.45" evidence="7"/>
<evidence type="ECO:0000256" key="5">
    <source>
        <dbReference type="ARBA" id="ARBA00023136"/>
    </source>
</evidence>
<protein>
    <submittedName>
        <fullName evidence="7">Decaprenyl-phosphate phosphoribosyltransferase</fullName>
        <ecNumber evidence="7">2.4.2.45</ecNumber>
    </submittedName>
</protein>
<evidence type="ECO:0000256" key="3">
    <source>
        <dbReference type="ARBA" id="ARBA00022692"/>
    </source>
</evidence>
<gene>
    <name evidence="7" type="ORF">K4G66_30490</name>
</gene>
<dbReference type="CDD" id="cd13963">
    <property type="entry name" value="PT_UbiA_2"/>
    <property type="match status" value="1"/>
</dbReference>
<dbReference type="Pfam" id="PF01040">
    <property type="entry name" value="UbiA"/>
    <property type="match status" value="1"/>
</dbReference>
<feature type="transmembrane region" description="Helical" evidence="6">
    <location>
        <begin position="243"/>
        <end position="259"/>
    </location>
</feature>
<feature type="transmembrane region" description="Helical" evidence="6">
    <location>
        <begin position="211"/>
        <end position="231"/>
    </location>
</feature>
<dbReference type="InterPro" id="IPR050475">
    <property type="entry name" value="Prenyltransferase_related"/>
</dbReference>
<evidence type="ECO:0000256" key="4">
    <source>
        <dbReference type="ARBA" id="ARBA00022989"/>
    </source>
</evidence>
<feature type="transmembrane region" description="Helical" evidence="6">
    <location>
        <begin position="279"/>
        <end position="298"/>
    </location>
</feature>
<dbReference type="NCBIfam" id="NF008978">
    <property type="entry name" value="PRK12324.1-4"/>
    <property type="match status" value="1"/>
</dbReference>
<feature type="transmembrane region" description="Helical" evidence="6">
    <location>
        <begin position="24"/>
        <end position="43"/>
    </location>
</feature>
<organism evidence="7">
    <name type="scientific">Roseihalotalea indica</name>
    <dbReference type="NCBI Taxonomy" id="2867963"/>
    <lineage>
        <taxon>Bacteria</taxon>
        <taxon>Pseudomonadati</taxon>
        <taxon>Bacteroidota</taxon>
        <taxon>Cytophagia</taxon>
        <taxon>Cytophagales</taxon>
        <taxon>Catalimonadaceae</taxon>
        <taxon>Roseihalotalea</taxon>
    </lineage>
</organism>
<reference evidence="7" key="1">
    <citation type="journal article" date="2023" name="Comput. Struct. Biotechnol. J.">
        <title>Discovery of a novel marine Bacteroidetes with a rich repertoire of carbohydrate-active enzymes.</title>
        <authorList>
            <person name="Chen B."/>
            <person name="Liu G."/>
            <person name="Chen Q."/>
            <person name="Wang H."/>
            <person name="Liu L."/>
            <person name="Tang K."/>
        </authorList>
    </citation>
    <scope>NUCLEOTIDE SEQUENCE</scope>
    <source>
        <strain evidence="7">TK19036</strain>
    </source>
</reference>
<sequence>MQQVAISQRTLLYSLLKLLRPEQWAKNLFIFIPIFFAGDFFNIDALLKLAVAFLSFSFVASAIYILNDYRDIEADRAHPEKCERPMASGIISANIGLTTMLIMATIGLGVGFALSPWFFSILVAYAAINIGYSFGLKHVGILDIFLIASGFLLRTISGGIVADVPISQWLIIMIFLLAVFLAIAKRRDDLVIGKSSGILVRKSVKNYNLEFVNSCMTMIAGIIIVAYLMYTISDDVVLRLGKHLVYTSVFVIAAMMRYLQITLVENNSGSPTKILYKDAFIKVTLVGWILSFFLLIYVG</sequence>
<feature type="transmembrane region" description="Helical" evidence="6">
    <location>
        <begin position="87"/>
        <end position="108"/>
    </location>
</feature>
<feature type="transmembrane region" description="Helical" evidence="6">
    <location>
        <begin position="166"/>
        <end position="184"/>
    </location>
</feature>
<name>A0AA49GKR8_9BACT</name>
<keyword evidence="7" id="KW-0328">Glycosyltransferase</keyword>
<keyword evidence="5 6" id="KW-0472">Membrane</keyword>
<feature type="transmembrane region" description="Helical" evidence="6">
    <location>
        <begin position="114"/>
        <end position="132"/>
    </location>
</feature>
<dbReference type="PANTHER" id="PTHR42723">
    <property type="entry name" value="CHLOROPHYLL SYNTHASE"/>
    <property type="match status" value="1"/>
</dbReference>
<feature type="transmembrane region" description="Helical" evidence="6">
    <location>
        <begin position="49"/>
        <end position="66"/>
    </location>
</feature>
<dbReference type="EMBL" id="CP120682">
    <property type="protein sequence ID" value="WKN36695.1"/>
    <property type="molecule type" value="Genomic_DNA"/>
</dbReference>
<comment type="subcellular location">
    <subcellularLocation>
        <location evidence="1">Membrane</location>
        <topology evidence="1">Multi-pass membrane protein</topology>
    </subcellularLocation>
</comment>
<evidence type="ECO:0000256" key="1">
    <source>
        <dbReference type="ARBA" id="ARBA00004141"/>
    </source>
</evidence>
<keyword evidence="3 6" id="KW-0812">Transmembrane</keyword>
<dbReference type="GO" id="GO:0016765">
    <property type="term" value="F:transferase activity, transferring alkyl or aryl (other than methyl) groups"/>
    <property type="evidence" value="ECO:0007669"/>
    <property type="project" value="InterPro"/>
</dbReference>
<feature type="transmembrane region" description="Helical" evidence="6">
    <location>
        <begin position="139"/>
        <end position="160"/>
    </location>
</feature>
<accession>A0AA49GKR8</accession>
<keyword evidence="7" id="KW-0808">Transferase</keyword>
<evidence type="ECO:0000256" key="6">
    <source>
        <dbReference type="SAM" id="Phobius"/>
    </source>
</evidence>
<dbReference type="GO" id="GO:0016020">
    <property type="term" value="C:membrane"/>
    <property type="evidence" value="ECO:0007669"/>
    <property type="project" value="UniProtKB-SubCell"/>
</dbReference>
<dbReference type="GO" id="GO:0016757">
    <property type="term" value="F:glycosyltransferase activity"/>
    <property type="evidence" value="ECO:0007669"/>
    <property type="project" value="UniProtKB-KW"/>
</dbReference>
<evidence type="ECO:0000313" key="7">
    <source>
        <dbReference type="EMBL" id="WKN36695.1"/>
    </source>
</evidence>
<dbReference type="Gene3D" id="1.10.357.140">
    <property type="entry name" value="UbiA prenyltransferase"/>
    <property type="match status" value="1"/>
</dbReference>
<dbReference type="InterPro" id="IPR044878">
    <property type="entry name" value="UbiA_sf"/>
</dbReference>
<dbReference type="PANTHER" id="PTHR42723:SF1">
    <property type="entry name" value="CHLOROPHYLL SYNTHASE, CHLOROPLASTIC"/>
    <property type="match status" value="1"/>
</dbReference>
<dbReference type="AlphaFoldDB" id="A0AA49GKR8"/>